<evidence type="ECO:0000256" key="6">
    <source>
        <dbReference type="ARBA" id="ARBA00044065"/>
    </source>
</evidence>
<sequence length="260" mass="28848">MKTAIVTGASSGLGREFARQIPKFYRGLDEIWLIARRSDRLEELREELTRQSGIYCRIYDSDLLRDYVYYHLQRDLDALKPDIRMLVNAAGAGCTEPFAGTDPERLTGVIGLNCAALTRMTGLCLRYMNRGSRIVNVASAAAFAPQPGAAVYGATKAYVLSLSRALARELEKRCIFVTAVCPGPVETEFFRTAGEPAGAARRKLMACPQHVVRQALKDVRKRRAVSVYGCAMKGAKTVSKLAPDRLTDWIMNRINTRSHT</sequence>
<evidence type="ECO:0000256" key="9">
    <source>
        <dbReference type="ARBA" id="ARBA00045650"/>
    </source>
</evidence>
<evidence type="ECO:0000256" key="2">
    <source>
        <dbReference type="ARBA" id="ARBA00023002"/>
    </source>
</evidence>
<dbReference type="RefSeq" id="WP_204905528.1">
    <property type="nucleotide sequence ID" value="NZ_JACJKS010000002.1"/>
</dbReference>
<dbReference type="Pfam" id="PF00106">
    <property type="entry name" value="adh_short"/>
    <property type="match status" value="1"/>
</dbReference>
<comment type="catalytic activity">
    <reaction evidence="3">
        <text>L-allo-threonine + NADP(+) = aminoacetone + CO2 + NADPH</text>
        <dbReference type="Rhea" id="RHEA:43524"/>
        <dbReference type="ChEBI" id="CHEBI:16526"/>
        <dbReference type="ChEBI" id="CHEBI:57783"/>
        <dbReference type="ChEBI" id="CHEBI:58320"/>
        <dbReference type="ChEBI" id="CHEBI:58349"/>
        <dbReference type="ChEBI" id="CHEBI:58585"/>
        <dbReference type="EC" id="1.1.1.381"/>
    </reaction>
</comment>
<evidence type="ECO:0000313" key="13">
    <source>
        <dbReference type="Proteomes" id="UP000705508"/>
    </source>
</evidence>
<dbReference type="PANTHER" id="PTHR43086:SF3">
    <property type="entry name" value="NADP-DEPENDENT 3-HYDROXY ACID DEHYDROGENASE YDFG"/>
    <property type="match status" value="1"/>
</dbReference>
<dbReference type="PRINTS" id="PR00080">
    <property type="entry name" value="SDRFAMILY"/>
</dbReference>
<dbReference type="InterPro" id="IPR020904">
    <property type="entry name" value="Sc_DH/Rdtase_CS"/>
</dbReference>
<proteinExistence type="inferred from homology"/>
<dbReference type="Proteomes" id="UP000705508">
    <property type="component" value="Unassembled WGS sequence"/>
</dbReference>
<gene>
    <name evidence="12" type="ORF">H6A20_02220</name>
</gene>
<evidence type="ECO:0000256" key="4">
    <source>
        <dbReference type="ARBA" id="ARBA00044050"/>
    </source>
</evidence>
<dbReference type="InterPro" id="IPR036291">
    <property type="entry name" value="NAD(P)-bd_dom_sf"/>
</dbReference>
<dbReference type="EMBL" id="JACJKS010000002">
    <property type="protein sequence ID" value="MBM6947481.1"/>
    <property type="molecule type" value="Genomic_DNA"/>
</dbReference>
<dbReference type="EC" id="1.1.1.298" evidence="4"/>
<name>A0A938X9P1_9CLOT</name>
<dbReference type="PIRSF" id="PIRSF000126">
    <property type="entry name" value="11-beta-HSD1"/>
    <property type="match status" value="1"/>
</dbReference>
<reference evidence="12" key="2">
    <citation type="journal article" date="2021" name="Sci. Rep.">
        <title>The distribution of antibiotic resistance genes in chicken gut microbiota commensals.</title>
        <authorList>
            <person name="Juricova H."/>
            <person name="Matiasovicova J."/>
            <person name="Kubasova T."/>
            <person name="Cejkova D."/>
            <person name="Rychlik I."/>
        </authorList>
    </citation>
    <scope>NUCLEOTIDE SEQUENCE</scope>
    <source>
        <strain evidence="12">An582</strain>
    </source>
</reference>
<comment type="catalytic activity">
    <reaction evidence="10">
        <text>3-hydroxypropanoate + NADP(+) = 3-oxopropanoate + NADPH + H(+)</text>
        <dbReference type="Rhea" id="RHEA:26438"/>
        <dbReference type="ChEBI" id="CHEBI:15378"/>
        <dbReference type="ChEBI" id="CHEBI:16510"/>
        <dbReference type="ChEBI" id="CHEBI:33190"/>
        <dbReference type="ChEBI" id="CHEBI:57783"/>
        <dbReference type="ChEBI" id="CHEBI:58349"/>
        <dbReference type="EC" id="1.1.1.298"/>
    </reaction>
</comment>
<evidence type="ECO:0000256" key="10">
    <source>
        <dbReference type="ARBA" id="ARBA00047274"/>
    </source>
</evidence>
<dbReference type="AlphaFoldDB" id="A0A938X9P1"/>
<organism evidence="12 13">
    <name type="scientific">Mordavella massiliensis</name>
    <dbReference type="NCBI Taxonomy" id="1871024"/>
    <lineage>
        <taxon>Bacteria</taxon>
        <taxon>Bacillati</taxon>
        <taxon>Bacillota</taxon>
        <taxon>Clostridia</taxon>
        <taxon>Eubacteriales</taxon>
        <taxon>Clostridiaceae</taxon>
        <taxon>Mordavella</taxon>
    </lineage>
</organism>
<accession>A0A938X9P1</accession>
<dbReference type="Gene3D" id="3.40.50.720">
    <property type="entry name" value="NAD(P)-binding Rossmann-like Domain"/>
    <property type="match status" value="1"/>
</dbReference>
<protein>
    <recommendedName>
        <fullName evidence="6">NADP-dependent 3-hydroxy acid dehydrogenase YdfG</fullName>
        <ecNumber evidence="4">1.1.1.298</ecNumber>
        <ecNumber evidence="5">1.1.1.381</ecNumber>
    </recommendedName>
    <alternativeName>
        <fullName evidence="8">L-allo-threonine dehydrogenase</fullName>
    </alternativeName>
    <alternativeName>
        <fullName evidence="7">Malonic semialdehyde reductase</fullName>
    </alternativeName>
</protein>
<dbReference type="SUPFAM" id="SSF51735">
    <property type="entry name" value="NAD(P)-binding Rossmann-fold domains"/>
    <property type="match status" value="1"/>
</dbReference>
<evidence type="ECO:0000256" key="3">
    <source>
        <dbReference type="ARBA" id="ARBA00043812"/>
    </source>
</evidence>
<evidence type="ECO:0000313" key="12">
    <source>
        <dbReference type="EMBL" id="MBM6947481.1"/>
    </source>
</evidence>
<comment type="caution">
    <text evidence="12">The sequence shown here is derived from an EMBL/GenBank/DDBJ whole genome shotgun (WGS) entry which is preliminary data.</text>
</comment>
<evidence type="ECO:0000256" key="7">
    <source>
        <dbReference type="ARBA" id="ARBA00044271"/>
    </source>
</evidence>
<evidence type="ECO:0000256" key="1">
    <source>
        <dbReference type="ARBA" id="ARBA00006484"/>
    </source>
</evidence>
<dbReference type="PROSITE" id="PS00061">
    <property type="entry name" value="ADH_SHORT"/>
    <property type="match status" value="1"/>
</dbReference>
<dbReference type="GO" id="GO:0035527">
    <property type="term" value="F:3-hydroxypropionate dehydrogenase (NADP+) activity"/>
    <property type="evidence" value="ECO:0007669"/>
    <property type="project" value="UniProtKB-EC"/>
</dbReference>
<reference evidence="12" key="1">
    <citation type="submission" date="2020-08" db="EMBL/GenBank/DDBJ databases">
        <authorList>
            <person name="Cejkova D."/>
            <person name="Kubasova T."/>
            <person name="Jahodarova E."/>
            <person name="Rychlik I."/>
        </authorList>
    </citation>
    <scope>NUCLEOTIDE SEQUENCE</scope>
    <source>
        <strain evidence="12">An582</strain>
    </source>
</reference>
<comment type="function">
    <text evidence="9">NADP-dependent dehydrogenase with broad substrate specificity acting on 3-hydroxy acids. Catalyzes the NADP-dependent oxidation of L-allo-threonine to L-2-amino-3-keto-butyrate, which is spontaneously decarboxylated into aminoacetone. Also acts on D-threonine, L-serine, D-serine, D-3-hydroxyisobutyrate, L-3-hydroxyisobutyrate, D-glycerate and L-glycerate. Able to catalyze the reduction of the malonic semialdehyde to 3-hydroxypropionic acid. YdfG is apparently supplementing RutE, the presumed malonic semialdehyde reductase involved in pyrimidine degradation since both are able to detoxify malonic semialdehyde.</text>
</comment>
<dbReference type="InterPro" id="IPR002347">
    <property type="entry name" value="SDR_fam"/>
</dbReference>
<evidence type="ECO:0000256" key="8">
    <source>
        <dbReference type="ARBA" id="ARBA00044349"/>
    </source>
</evidence>
<comment type="similarity">
    <text evidence="1 11">Belongs to the short-chain dehydrogenases/reductases (SDR) family.</text>
</comment>
<dbReference type="EC" id="1.1.1.381" evidence="5"/>
<evidence type="ECO:0000256" key="11">
    <source>
        <dbReference type="RuleBase" id="RU000363"/>
    </source>
</evidence>
<keyword evidence="2" id="KW-0560">Oxidoreductase</keyword>
<dbReference type="PRINTS" id="PR00081">
    <property type="entry name" value="GDHRDH"/>
</dbReference>
<dbReference type="PANTHER" id="PTHR43086">
    <property type="entry name" value="VERY-LONG-CHAIN 3-OXOOACYL-COA REDUCTASE"/>
    <property type="match status" value="1"/>
</dbReference>
<evidence type="ECO:0000256" key="5">
    <source>
        <dbReference type="ARBA" id="ARBA00044059"/>
    </source>
</evidence>